<dbReference type="AlphaFoldDB" id="A0A2I0ICS5"/>
<feature type="non-terminal residue" evidence="1">
    <location>
        <position position="1"/>
    </location>
</feature>
<organism evidence="1 2">
    <name type="scientific">Punica granatum</name>
    <name type="common">Pomegranate</name>
    <dbReference type="NCBI Taxonomy" id="22663"/>
    <lineage>
        <taxon>Eukaryota</taxon>
        <taxon>Viridiplantae</taxon>
        <taxon>Streptophyta</taxon>
        <taxon>Embryophyta</taxon>
        <taxon>Tracheophyta</taxon>
        <taxon>Spermatophyta</taxon>
        <taxon>Magnoliopsida</taxon>
        <taxon>eudicotyledons</taxon>
        <taxon>Gunneridae</taxon>
        <taxon>Pentapetalae</taxon>
        <taxon>rosids</taxon>
        <taxon>malvids</taxon>
        <taxon>Myrtales</taxon>
        <taxon>Lythraceae</taxon>
        <taxon>Punica</taxon>
    </lineage>
</organism>
<name>A0A2I0ICS5_PUNGR</name>
<proteinExistence type="predicted"/>
<reference evidence="1 2" key="1">
    <citation type="submission" date="2017-11" db="EMBL/GenBank/DDBJ databases">
        <title>De-novo sequencing of pomegranate (Punica granatum L.) genome.</title>
        <authorList>
            <person name="Akparov Z."/>
            <person name="Amiraslanov A."/>
            <person name="Hajiyeva S."/>
            <person name="Abbasov M."/>
            <person name="Kaur K."/>
            <person name="Hamwieh A."/>
            <person name="Solovyev V."/>
            <person name="Salamov A."/>
            <person name="Braich B."/>
            <person name="Kosarev P."/>
            <person name="Mahmoud A."/>
            <person name="Hajiyev E."/>
            <person name="Babayeva S."/>
            <person name="Izzatullayeva V."/>
            <person name="Mammadov A."/>
            <person name="Mammadov A."/>
            <person name="Sharifova S."/>
            <person name="Ojaghi J."/>
            <person name="Eynullazada K."/>
            <person name="Bayramov B."/>
            <person name="Abdulazimova A."/>
            <person name="Shahmuradov I."/>
        </authorList>
    </citation>
    <scope>NUCLEOTIDE SEQUENCE [LARGE SCALE GENOMIC DNA]</scope>
    <source>
        <strain evidence="2">cv. AG2017</strain>
        <tissue evidence="1">Leaf</tissue>
    </source>
</reference>
<dbReference type="EMBL" id="PGOL01003298">
    <property type="protein sequence ID" value="PKI41781.1"/>
    <property type="molecule type" value="Genomic_DNA"/>
</dbReference>
<comment type="caution">
    <text evidence="1">The sequence shown here is derived from an EMBL/GenBank/DDBJ whole genome shotgun (WGS) entry which is preliminary data.</text>
</comment>
<protein>
    <submittedName>
        <fullName evidence="1">Uncharacterized protein</fullName>
    </submittedName>
</protein>
<evidence type="ECO:0000313" key="2">
    <source>
        <dbReference type="Proteomes" id="UP000233551"/>
    </source>
</evidence>
<dbReference type="Proteomes" id="UP000233551">
    <property type="component" value="Unassembled WGS sequence"/>
</dbReference>
<sequence>GAAAAGGRGGGGGRAAAVAGRVRAGQEAGTAAGRGGGPGAVAGSRWRRKELYSSWSTIGGEVGGSTSRSTKP</sequence>
<evidence type="ECO:0000313" key="1">
    <source>
        <dbReference type="EMBL" id="PKI41781.1"/>
    </source>
</evidence>
<keyword evidence="2" id="KW-1185">Reference proteome</keyword>
<accession>A0A2I0ICS5</accession>
<gene>
    <name evidence="1" type="ORF">CRG98_037816</name>
</gene>